<evidence type="ECO:0000259" key="4">
    <source>
        <dbReference type="PROSITE" id="PS50932"/>
    </source>
</evidence>
<dbReference type="SMART" id="SM00354">
    <property type="entry name" value="HTH_LACI"/>
    <property type="match status" value="1"/>
</dbReference>
<evidence type="ECO:0000313" key="6">
    <source>
        <dbReference type="Proteomes" id="UP001500866"/>
    </source>
</evidence>
<keyword evidence="3" id="KW-0804">Transcription</keyword>
<dbReference type="InterPro" id="IPR028082">
    <property type="entry name" value="Peripla_BP_I"/>
</dbReference>
<dbReference type="InterPro" id="IPR000843">
    <property type="entry name" value="HTH_LacI"/>
</dbReference>
<comment type="caution">
    <text evidence="5">The sequence shown here is derived from an EMBL/GenBank/DDBJ whole genome shotgun (WGS) entry which is preliminary data.</text>
</comment>
<dbReference type="RefSeq" id="WP_343814810.1">
    <property type="nucleotide sequence ID" value="NZ_BAAADS010000024.1"/>
</dbReference>
<organism evidence="5 6">
    <name type="scientific">Virgibacillus siamensis</name>
    <dbReference type="NCBI Taxonomy" id="480071"/>
    <lineage>
        <taxon>Bacteria</taxon>
        <taxon>Bacillati</taxon>
        <taxon>Bacillota</taxon>
        <taxon>Bacilli</taxon>
        <taxon>Bacillales</taxon>
        <taxon>Bacillaceae</taxon>
        <taxon>Virgibacillus</taxon>
    </lineage>
</organism>
<proteinExistence type="predicted"/>
<dbReference type="Pfam" id="PF00532">
    <property type="entry name" value="Peripla_BP_1"/>
    <property type="match status" value="1"/>
</dbReference>
<keyword evidence="6" id="KW-1185">Reference proteome</keyword>
<keyword evidence="1" id="KW-0805">Transcription regulation</keyword>
<dbReference type="Gene3D" id="3.40.50.2300">
    <property type="match status" value="2"/>
</dbReference>
<dbReference type="Proteomes" id="UP001500866">
    <property type="component" value="Unassembled WGS sequence"/>
</dbReference>
<evidence type="ECO:0000256" key="2">
    <source>
        <dbReference type="ARBA" id="ARBA00023125"/>
    </source>
</evidence>
<feature type="domain" description="HTH lacI-type" evidence="4">
    <location>
        <begin position="2"/>
        <end position="56"/>
    </location>
</feature>
<keyword evidence="2 5" id="KW-0238">DNA-binding</keyword>
<gene>
    <name evidence="5" type="ORF">GCM10009001_29660</name>
</gene>
<dbReference type="CDD" id="cd01392">
    <property type="entry name" value="HTH_LacI"/>
    <property type="match status" value="1"/>
</dbReference>
<dbReference type="InterPro" id="IPR001761">
    <property type="entry name" value="Peripla_BP/Lac1_sug-bd_dom"/>
</dbReference>
<accession>A0ABN1GFG9</accession>
<dbReference type="CDD" id="cd06286">
    <property type="entry name" value="PBP1_CcpB-like"/>
    <property type="match status" value="1"/>
</dbReference>
<evidence type="ECO:0000256" key="1">
    <source>
        <dbReference type="ARBA" id="ARBA00023015"/>
    </source>
</evidence>
<evidence type="ECO:0000313" key="5">
    <source>
        <dbReference type="EMBL" id="GAA0610448.1"/>
    </source>
</evidence>
<dbReference type="SUPFAM" id="SSF53822">
    <property type="entry name" value="Periplasmic binding protein-like I"/>
    <property type="match status" value="1"/>
</dbReference>
<reference evidence="5 6" key="1">
    <citation type="journal article" date="2019" name="Int. J. Syst. Evol. Microbiol.">
        <title>The Global Catalogue of Microorganisms (GCM) 10K type strain sequencing project: providing services to taxonomists for standard genome sequencing and annotation.</title>
        <authorList>
            <consortium name="The Broad Institute Genomics Platform"/>
            <consortium name="The Broad Institute Genome Sequencing Center for Infectious Disease"/>
            <person name="Wu L."/>
            <person name="Ma J."/>
        </authorList>
    </citation>
    <scope>NUCLEOTIDE SEQUENCE [LARGE SCALE GENOMIC DNA]</scope>
    <source>
        <strain evidence="5 6">JCM 15395</strain>
    </source>
</reference>
<dbReference type="Gene3D" id="1.10.260.40">
    <property type="entry name" value="lambda repressor-like DNA-binding domains"/>
    <property type="match status" value="1"/>
</dbReference>
<protein>
    <submittedName>
        <fullName evidence="5">LacI family DNA-binding transcriptional regulator</fullName>
    </submittedName>
</protein>
<dbReference type="EMBL" id="BAAADS010000024">
    <property type="protein sequence ID" value="GAA0610448.1"/>
    <property type="molecule type" value="Genomic_DNA"/>
</dbReference>
<dbReference type="PROSITE" id="PS50932">
    <property type="entry name" value="HTH_LACI_2"/>
    <property type="match status" value="1"/>
</dbReference>
<dbReference type="Pfam" id="PF00356">
    <property type="entry name" value="LacI"/>
    <property type="match status" value="1"/>
</dbReference>
<name>A0ABN1GFG9_9BACI</name>
<dbReference type="SUPFAM" id="SSF47413">
    <property type="entry name" value="lambda repressor-like DNA-binding domains"/>
    <property type="match status" value="1"/>
</dbReference>
<evidence type="ECO:0000256" key="3">
    <source>
        <dbReference type="ARBA" id="ARBA00023163"/>
    </source>
</evidence>
<dbReference type="PANTHER" id="PTHR30146:SF105">
    <property type="entry name" value="CATABOLITE CONTROL PROTEIN B"/>
    <property type="match status" value="1"/>
</dbReference>
<sequence length="315" mass="35057">MANISGIAKLAGVSVSTVSRVLNNHKYVSDDKREAVLKVIEEMNYTPNKNAIDLIRGETKTVGVILPYNNNPAFDQMLNGILNKASENDFSVTVLPSEYNKNKEIGYLQKLKSKLFDGIIIASRASDWETIIPYSNYGSIVSCEYTHNTEIGCSYSDRYSSYLDTFQLLKNRGHFAVAFTTARLESNSTNQMIDAYNEVFGELPTYYHISDCQCLDDGWEAAKKFLQSPERPTAIYANGDEVAGGIYLYATSQQVNIPADLAIIGQENQPTGSVLGITTIDHQLTKVGEEAFNLVLNKSREKIKVPYSIIERESV</sequence>
<dbReference type="InterPro" id="IPR010982">
    <property type="entry name" value="Lambda_DNA-bd_dom_sf"/>
</dbReference>
<dbReference type="PANTHER" id="PTHR30146">
    <property type="entry name" value="LACI-RELATED TRANSCRIPTIONAL REPRESSOR"/>
    <property type="match status" value="1"/>
</dbReference>
<dbReference type="GO" id="GO:0003677">
    <property type="term" value="F:DNA binding"/>
    <property type="evidence" value="ECO:0007669"/>
    <property type="project" value="UniProtKB-KW"/>
</dbReference>